<keyword evidence="5 8" id="KW-0012">Acyltransferase</keyword>
<keyword evidence="3 8" id="KW-0808">Transferase</keyword>
<comment type="caution">
    <text evidence="8">The sequence shown here is derived from an EMBL/GenBank/DDBJ whole genome shotgun (WGS) entry which is preliminary data.</text>
</comment>
<evidence type="ECO:0000259" key="7">
    <source>
        <dbReference type="SMART" id="SM00563"/>
    </source>
</evidence>
<dbReference type="OrthoDB" id="9806880at2"/>
<dbReference type="Pfam" id="PF01553">
    <property type="entry name" value="Acyltransferase"/>
    <property type="match status" value="1"/>
</dbReference>
<evidence type="ECO:0000256" key="2">
    <source>
        <dbReference type="ARBA" id="ARBA00022516"/>
    </source>
</evidence>
<dbReference type="Proteomes" id="UP000319897">
    <property type="component" value="Unassembled WGS sequence"/>
</dbReference>
<evidence type="ECO:0000256" key="4">
    <source>
        <dbReference type="ARBA" id="ARBA00023098"/>
    </source>
</evidence>
<feature type="region of interest" description="Disordered" evidence="6">
    <location>
        <begin position="1"/>
        <end position="20"/>
    </location>
</feature>
<dbReference type="SUPFAM" id="SSF69593">
    <property type="entry name" value="Glycerol-3-phosphate (1)-acyltransferase"/>
    <property type="match status" value="1"/>
</dbReference>
<dbReference type="RefSeq" id="WP_140927025.1">
    <property type="nucleotide sequence ID" value="NZ_VFSU01000011.1"/>
</dbReference>
<organism evidence="8 9">
    <name type="scientific">Sandaracinobacter neustonicus</name>
    <dbReference type="NCBI Taxonomy" id="1715348"/>
    <lineage>
        <taxon>Bacteria</taxon>
        <taxon>Pseudomonadati</taxon>
        <taxon>Pseudomonadota</taxon>
        <taxon>Alphaproteobacteria</taxon>
        <taxon>Sphingomonadales</taxon>
        <taxon>Sphingosinicellaceae</taxon>
        <taxon>Sandaracinobacter</taxon>
    </lineage>
</organism>
<name>A0A501XTT0_9SPHN</name>
<dbReference type="AlphaFoldDB" id="A0A501XTT0"/>
<dbReference type="EMBL" id="VFSU01000011">
    <property type="protein sequence ID" value="TPE63986.1"/>
    <property type="molecule type" value="Genomic_DNA"/>
</dbReference>
<dbReference type="CDD" id="cd07989">
    <property type="entry name" value="LPLAT_AGPAT-like"/>
    <property type="match status" value="1"/>
</dbReference>
<protein>
    <submittedName>
        <fullName evidence="8">1-acyl-sn-glycerol-3-phosphate acyltransferase</fullName>
    </submittedName>
</protein>
<keyword evidence="4" id="KW-0443">Lipid metabolism</keyword>
<dbReference type="PANTHER" id="PTHR10434:SF64">
    <property type="entry name" value="1-ACYL-SN-GLYCEROL-3-PHOSPHATE ACYLTRANSFERASE-RELATED"/>
    <property type="match status" value="1"/>
</dbReference>
<keyword evidence="9" id="KW-1185">Reference proteome</keyword>
<evidence type="ECO:0000313" key="9">
    <source>
        <dbReference type="Proteomes" id="UP000319897"/>
    </source>
</evidence>
<dbReference type="GO" id="GO:0006654">
    <property type="term" value="P:phosphatidic acid biosynthetic process"/>
    <property type="evidence" value="ECO:0007669"/>
    <property type="project" value="TreeGrafter"/>
</dbReference>
<evidence type="ECO:0000256" key="5">
    <source>
        <dbReference type="ARBA" id="ARBA00023315"/>
    </source>
</evidence>
<dbReference type="GO" id="GO:0003841">
    <property type="term" value="F:1-acylglycerol-3-phosphate O-acyltransferase activity"/>
    <property type="evidence" value="ECO:0007669"/>
    <property type="project" value="TreeGrafter"/>
</dbReference>
<evidence type="ECO:0000256" key="3">
    <source>
        <dbReference type="ARBA" id="ARBA00022679"/>
    </source>
</evidence>
<feature type="domain" description="Phospholipid/glycerol acyltransferase" evidence="7">
    <location>
        <begin position="87"/>
        <end position="202"/>
    </location>
</feature>
<dbReference type="PANTHER" id="PTHR10434">
    <property type="entry name" value="1-ACYL-SN-GLYCEROL-3-PHOSPHATE ACYLTRANSFERASE"/>
    <property type="match status" value="1"/>
</dbReference>
<accession>A0A501XTT0</accession>
<proteinExistence type="predicted"/>
<comment type="pathway">
    <text evidence="1">Lipid metabolism.</text>
</comment>
<keyword evidence="2" id="KW-0444">Lipid biosynthesis</keyword>
<dbReference type="SMART" id="SM00563">
    <property type="entry name" value="PlsC"/>
    <property type="match status" value="1"/>
</dbReference>
<evidence type="ECO:0000256" key="6">
    <source>
        <dbReference type="SAM" id="MobiDB-lite"/>
    </source>
</evidence>
<dbReference type="InterPro" id="IPR002123">
    <property type="entry name" value="Plipid/glycerol_acylTrfase"/>
</dbReference>
<evidence type="ECO:0000313" key="8">
    <source>
        <dbReference type="EMBL" id="TPE63986.1"/>
    </source>
</evidence>
<reference evidence="8 9" key="1">
    <citation type="submission" date="2019-06" db="EMBL/GenBank/DDBJ databases">
        <authorList>
            <person name="Lee I."/>
            <person name="Jang G.I."/>
            <person name="Hwang C.Y."/>
        </authorList>
    </citation>
    <scope>NUCLEOTIDE SEQUENCE [LARGE SCALE GENOMIC DNA]</scope>
    <source>
        <strain evidence="8 9">PAMC 28131</strain>
    </source>
</reference>
<evidence type="ECO:0000256" key="1">
    <source>
        <dbReference type="ARBA" id="ARBA00005189"/>
    </source>
</evidence>
<gene>
    <name evidence="8" type="ORF">FJQ54_03895</name>
</gene>
<sequence length="279" mass="30526">MPDPTRADWPGARKQGRLASPPFQKLGHVKTMAGALAATGTLIGPAHVHRLIDRRGAKQIPMLWHKVVSRSLGVRSTLQGDPLDGGVLYVANHISWLDIPVLGAHLKGSFVAKSEVGGMGLVGHLANLQDTIYVERERRQQAGEQAGSIVARLKAHSNVILFPEGTSGDGVHVLPFKTSLFAVAEGEAMREVPIQPVTIAYTRLNGLPLTRQRLLDIAWIGDMEFAPHALDVMKLGRIEAHILCHAPVQPRDFPNRKALARYCHDVISQGYRKLMRGQD</sequence>